<dbReference type="Proteomes" id="UP000623467">
    <property type="component" value="Unassembled WGS sequence"/>
</dbReference>
<sequence>MAATDVFRPRLPLDPFSPASPAAEPQARVDLDAPWLAYDVPALTHAFAHTNAVILVLGAPNPHLLAPLLRSPTFERSLVLYVTHDPPPLTSLVSAIGRDAHAAGTHPAIRVLRLRAPLIPGAPPFALSLVTVLDAAAVVARDWRANLETGEEPAIAQFAQSPSGADSAFSVPEPLRDFPSGGNNEQQLNPRRTASTMRGAGATRPPSALATTAIANPNPKRASSSSLSLNSKFTARQKQSRRSSTADSIASSAKSKSTPNTRPFDALLSFLPPAQQEKAILKQVVLVSTLASGFLAGRGAPRPSQTHSTNSSIEGYNFYANSRPGSGASTPQSTHSRHSYGFAYASAWNSAPPSPSATHSRAAFTHGSVNGHGSGLVNGDTYENGYPESGETTPSRPGTPNSASVSASATAFISSTGTNGKKKRFSFFGTGTGRRVSASPAPSRSVSQPASQTPSLRGSVYGSDALSNSALAGVGGVSEFGAVGGAGGVGGGASPRAHIIHVLPASYRSPKLVAALSSFLASFAPAGAALSASFAAVGASAPFSSHGTNSEGGKRGGKAKAYVVAERALGSVLECAYERTRKRKRTQRRLRHDTGAREAAVDYKVEFDARTGGREWGAADAACGWACAISATEADIVVVERTRARSLVEWTRTLGVRTCTLGERTCTLGERTCKKAVDDAVEFRSWACEKAVAVEFRRARTLTPRCECAFAAGERNDTGAAGEAEKDVEEEECG</sequence>
<organism evidence="2 3">
    <name type="scientific">Mycena sanguinolenta</name>
    <dbReference type="NCBI Taxonomy" id="230812"/>
    <lineage>
        <taxon>Eukaryota</taxon>
        <taxon>Fungi</taxon>
        <taxon>Dikarya</taxon>
        <taxon>Basidiomycota</taxon>
        <taxon>Agaricomycotina</taxon>
        <taxon>Agaricomycetes</taxon>
        <taxon>Agaricomycetidae</taxon>
        <taxon>Agaricales</taxon>
        <taxon>Marasmiineae</taxon>
        <taxon>Mycenaceae</taxon>
        <taxon>Mycena</taxon>
    </lineage>
</organism>
<evidence type="ECO:0000313" key="3">
    <source>
        <dbReference type="Proteomes" id="UP000623467"/>
    </source>
</evidence>
<feature type="compositionally biased region" description="Polar residues" evidence="1">
    <location>
        <begin position="303"/>
        <end position="315"/>
    </location>
</feature>
<protein>
    <submittedName>
        <fullName evidence="2">Uncharacterized protein</fullName>
    </submittedName>
</protein>
<dbReference type="EMBL" id="JACAZH010000005">
    <property type="protein sequence ID" value="KAF7367378.1"/>
    <property type="molecule type" value="Genomic_DNA"/>
</dbReference>
<evidence type="ECO:0000313" key="2">
    <source>
        <dbReference type="EMBL" id="KAF7367378.1"/>
    </source>
</evidence>
<comment type="caution">
    <text evidence="2">The sequence shown here is derived from an EMBL/GenBank/DDBJ whole genome shotgun (WGS) entry which is preliminary data.</text>
</comment>
<feature type="compositionally biased region" description="Polar residues" evidence="1">
    <location>
        <begin position="181"/>
        <end position="196"/>
    </location>
</feature>
<dbReference type="OrthoDB" id="3265311at2759"/>
<feature type="compositionally biased region" description="Low complexity" evidence="1">
    <location>
        <begin position="242"/>
        <end position="258"/>
    </location>
</feature>
<feature type="region of interest" description="Disordered" evidence="1">
    <location>
        <begin position="423"/>
        <end position="459"/>
    </location>
</feature>
<proteinExistence type="predicted"/>
<feature type="region of interest" description="Disordered" evidence="1">
    <location>
        <begin position="351"/>
        <end position="406"/>
    </location>
</feature>
<feature type="compositionally biased region" description="Low complexity" evidence="1">
    <location>
        <begin position="434"/>
        <end position="452"/>
    </location>
</feature>
<feature type="region of interest" description="Disordered" evidence="1">
    <location>
        <begin position="295"/>
        <end position="315"/>
    </location>
</feature>
<keyword evidence="3" id="KW-1185">Reference proteome</keyword>
<dbReference type="AlphaFoldDB" id="A0A8H7DCS6"/>
<name>A0A8H7DCS6_9AGAR</name>
<feature type="compositionally biased region" description="Polar residues" evidence="1">
    <location>
        <begin position="390"/>
        <end position="406"/>
    </location>
</feature>
<feature type="region of interest" description="Disordered" evidence="1">
    <location>
        <begin position="157"/>
        <end position="262"/>
    </location>
</feature>
<reference evidence="2" key="1">
    <citation type="submission" date="2020-05" db="EMBL/GenBank/DDBJ databases">
        <title>Mycena genomes resolve the evolution of fungal bioluminescence.</title>
        <authorList>
            <person name="Tsai I.J."/>
        </authorList>
    </citation>
    <scope>NUCLEOTIDE SEQUENCE</scope>
    <source>
        <strain evidence="2">160909Yilan</strain>
    </source>
</reference>
<gene>
    <name evidence="2" type="ORF">MSAN_00800300</name>
</gene>
<evidence type="ECO:0000256" key="1">
    <source>
        <dbReference type="SAM" id="MobiDB-lite"/>
    </source>
</evidence>
<accession>A0A8H7DCS6</accession>